<feature type="region of interest" description="Disordered" evidence="1">
    <location>
        <begin position="683"/>
        <end position="730"/>
    </location>
</feature>
<dbReference type="OrthoDB" id="8192811at2759"/>
<feature type="compositionally biased region" description="Basic and acidic residues" evidence="1">
    <location>
        <begin position="700"/>
        <end position="715"/>
    </location>
</feature>
<reference evidence="3 4" key="1">
    <citation type="submission" date="2020-06" db="EMBL/GenBank/DDBJ databases">
        <authorList>
            <person name="Li R."/>
            <person name="Bekaert M."/>
        </authorList>
    </citation>
    <scope>NUCLEOTIDE SEQUENCE [LARGE SCALE GENOMIC DNA]</scope>
    <source>
        <strain evidence="4">wild</strain>
    </source>
</reference>
<evidence type="ECO:0000259" key="2">
    <source>
        <dbReference type="Pfam" id="PF14545"/>
    </source>
</evidence>
<feature type="region of interest" description="Disordered" evidence="1">
    <location>
        <begin position="137"/>
        <end position="157"/>
    </location>
</feature>
<dbReference type="GO" id="GO:0005102">
    <property type="term" value="F:signaling receptor binding"/>
    <property type="evidence" value="ECO:0007669"/>
    <property type="project" value="TreeGrafter"/>
</dbReference>
<dbReference type="AlphaFoldDB" id="A0A6J8EM87"/>
<feature type="domain" description="DBB" evidence="2">
    <location>
        <begin position="173"/>
        <end position="304"/>
    </location>
</feature>
<feature type="compositionally biased region" description="Basic and acidic residues" evidence="1">
    <location>
        <begin position="641"/>
        <end position="650"/>
    </location>
</feature>
<feature type="compositionally biased region" description="Basic and acidic residues" evidence="1">
    <location>
        <begin position="479"/>
        <end position="492"/>
    </location>
</feature>
<feature type="region of interest" description="Disordered" evidence="1">
    <location>
        <begin position="634"/>
        <end position="656"/>
    </location>
</feature>
<dbReference type="EMBL" id="CACVKT020009357">
    <property type="protein sequence ID" value="CAC5421548.1"/>
    <property type="molecule type" value="Genomic_DNA"/>
</dbReference>
<proteinExistence type="predicted"/>
<dbReference type="Proteomes" id="UP000507470">
    <property type="component" value="Unassembled WGS sequence"/>
</dbReference>
<accession>A0A6J8EM87</accession>
<organism evidence="3 4">
    <name type="scientific">Mytilus coruscus</name>
    <name type="common">Sea mussel</name>
    <dbReference type="NCBI Taxonomy" id="42192"/>
    <lineage>
        <taxon>Eukaryota</taxon>
        <taxon>Metazoa</taxon>
        <taxon>Spiralia</taxon>
        <taxon>Lophotrochozoa</taxon>
        <taxon>Mollusca</taxon>
        <taxon>Bivalvia</taxon>
        <taxon>Autobranchia</taxon>
        <taxon>Pteriomorphia</taxon>
        <taxon>Mytilida</taxon>
        <taxon>Mytiloidea</taxon>
        <taxon>Mytilidae</taxon>
        <taxon>Mytilinae</taxon>
        <taxon>Mytilus</taxon>
    </lineage>
</organism>
<evidence type="ECO:0000313" key="3">
    <source>
        <dbReference type="EMBL" id="CAC5421548.1"/>
    </source>
</evidence>
<evidence type="ECO:0000313" key="4">
    <source>
        <dbReference type="Proteomes" id="UP000507470"/>
    </source>
</evidence>
<dbReference type="Pfam" id="PF14545">
    <property type="entry name" value="DBB"/>
    <property type="match status" value="1"/>
</dbReference>
<name>A0A6J8EM87_MYTCO</name>
<feature type="compositionally biased region" description="Basic and acidic residues" evidence="1">
    <location>
        <begin position="425"/>
        <end position="442"/>
    </location>
</feature>
<keyword evidence="4" id="KW-1185">Reference proteome</keyword>
<feature type="compositionally biased region" description="Polar residues" evidence="1">
    <location>
        <begin position="688"/>
        <end position="699"/>
    </location>
</feature>
<feature type="region of interest" description="Disordered" evidence="1">
    <location>
        <begin position="560"/>
        <end position="579"/>
    </location>
</feature>
<dbReference type="InterPro" id="IPR052446">
    <property type="entry name" value="B-cell_PI3K-Signaling_Adptrs"/>
</dbReference>
<protein>
    <submittedName>
        <fullName evidence="3">PIK3AP1</fullName>
    </submittedName>
</protein>
<sequence length="757" mass="85657">MNKGILNNFKDIYDVDKIATIWRLDTKLNEDGYNIKSMLLDLTSTSHSRFYETNVLLVSPDFFSLKHLKALHRINPQSAIMVLLGTTASDIQTFLSHNCPEMLKITFFETQATEQCVRALLIGIIKLYEHVHEASDEETEQYDTLPPPRQPPGTSTNSIHKVAVSFDNNIREVFILCDRKGSDEIQIELLNRHGQIKAVHENKAIYRFSVDTDIAKTNPKFIAKDGQLTIGSGQVVIPQSQCVKPESQNKTTRSKLDILQEILGEEKDPVCLICQALNIEERTREALDMNLAKKCQSLEPLRKFDGGFFDNIGRRSSGHSNEKWPTLIHFAAEFNLPQFCEELLKLPWSMDACLKMNKNNEAPLDIAKQKSFNELVEKLENFLEKQTKSGNVPGNKDSGVVEDEINLPTKDEHLSSCESYTDMSEIAKQDEINLPTKDEHLSTSESYTDMSEIAKRDEINLPTKDEHLSTSESYTDMSEIAKRDSFSEKKETPPPSPHPTPTYMNTRDISPPRCPGPPLAPKSHLAQPKFSGDSDTQSEYMAMDAIGITKSAPNLPAIQVQHVPTRSVSESQYQSDEDEEYDYPVEFDLQSTGSSSSNLKLLSSQPIIHEDVQLPTHSHGERHSGFFKKFKIFGKKHKKDQKPQNRDRKMSLPTEMDLKAFQQTRAGGRRGSIPTVQVNKKETVVRGGSTSSGEINVMQTREDKSKSLDPLDDANRRKKKKHFLNKDTRKSIRINKVIEDKINPLPLPQKSKHKLSP</sequence>
<gene>
    <name evidence="3" type="ORF">MCOR_53659</name>
</gene>
<feature type="region of interest" description="Disordered" evidence="1">
    <location>
        <begin position="386"/>
        <end position="536"/>
    </location>
</feature>
<evidence type="ECO:0000256" key="1">
    <source>
        <dbReference type="SAM" id="MobiDB-lite"/>
    </source>
</evidence>
<dbReference type="PANTHER" id="PTHR16267">
    <property type="entry name" value="BANK1/PIK3AP1 FAMILY MEMBER"/>
    <property type="match status" value="1"/>
</dbReference>
<dbReference type="PANTHER" id="PTHR16267:SF11">
    <property type="entry name" value="STUMPS, ISOFORM E"/>
    <property type="match status" value="1"/>
</dbReference>
<feature type="compositionally biased region" description="Basic and acidic residues" evidence="1">
    <location>
        <begin position="452"/>
        <end position="469"/>
    </location>
</feature>
<dbReference type="InterPro" id="IPR017893">
    <property type="entry name" value="DBB_domain"/>
</dbReference>